<evidence type="ECO:0000256" key="5">
    <source>
        <dbReference type="ARBA" id="ARBA00022679"/>
    </source>
</evidence>
<dbReference type="EC" id="2.7.13.3" evidence="3"/>
<dbReference type="PROSITE" id="PS50109">
    <property type="entry name" value="HIS_KIN"/>
    <property type="match status" value="1"/>
</dbReference>
<dbReference type="InterPro" id="IPR003661">
    <property type="entry name" value="HisK_dim/P_dom"/>
</dbReference>
<dbReference type="InterPro" id="IPR036097">
    <property type="entry name" value="HisK_dim/P_sf"/>
</dbReference>
<dbReference type="RefSeq" id="WP_206293544.1">
    <property type="nucleotide sequence ID" value="NZ_CP063458.1"/>
</dbReference>
<comment type="subcellular location">
    <subcellularLocation>
        <location evidence="2">Membrane</location>
    </subcellularLocation>
</comment>
<evidence type="ECO:0000256" key="6">
    <source>
        <dbReference type="ARBA" id="ARBA00022741"/>
    </source>
</evidence>
<dbReference type="Gene3D" id="3.30.565.10">
    <property type="entry name" value="Histidine kinase-like ATPase, C-terminal domain"/>
    <property type="match status" value="1"/>
</dbReference>
<dbReference type="SUPFAM" id="SSF47384">
    <property type="entry name" value="Homodimeric domain of signal transducing histidine kinase"/>
    <property type="match status" value="1"/>
</dbReference>
<proteinExistence type="predicted"/>
<dbReference type="GO" id="GO:0005524">
    <property type="term" value="F:ATP binding"/>
    <property type="evidence" value="ECO:0007669"/>
    <property type="project" value="UniProtKB-KW"/>
</dbReference>
<keyword evidence="9" id="KW-0902">Two-component regulatory system</keyword>
<evidence type="ECO:0000313" key="12">
    <source>
        <dbReference type="EMBL" id="QOV90461.1"/>
    </source>
</evidence>
<feature type="domain" description="HAMP" evidence="11">
    <location>
        <begin position="209"/>
        <end position="261"/>
    </location>
</feature>
<name>A0A7M2X047_9BACT</name>
<evidence type="ECO:0000256" key="8">
    <source>
        <dbReference type="ARBA" id="ARBA00022840"/>
    </source>
</evidence>
<comment type="catalytic activity">
    <reaction evidence="1">
        <text>ATP + protein L-histidine = ADP + protein N-phospho-L-histidine.</text>
        <dbReference type="EC" id="2.7.13.3"/>
    </reaction>
</comment>
<reference evidence="12 13" key="1">
    <citation type="submission" date="2020-10" db="EMBL/GenBank/DDBJ databases">
        <title>Wide distribution of Phycisphaera-like planctomycetes from WD2101 soil group in peatlands and genome analysis of the first cultivated representative.</title>
        <authorList>
            <person name="Dedysh S.N."/>
            <person name="Beletsky A.V."/>
            <person name="Ivanova A."/>
            <person name="Kulichevskaya I.S."/>
            <person name="Suzina N.E."/>
            <person name="Philippov D.A."/>
            <person name="Rakitin A.L."/>
            <person name="Mardanov A.V."/>
            <person name="Ravin N.V."/>
        </authorList>
    </citation>
    <scope>NUCLEOTIDE SEQUENCE [LARGE SCALE GENOMIC DNA]</scope>
    <source>
        <strain evidence="12 13">M1803</strain>
    </source>
</reference>
<protein>
    <recommendedName>
        <fullName evidence="3">histidine kinase</fullName>
        <ecNumber evidence="3">2.7.13.3</ecNumber>
    </recommendedName>
</protein>
<dbReference type="EMBL" id="CP063458">
    <property type="protein sequence ID" value="QOV90461.1"/>
    <property type="molecule type" value="Genomic_DNA"/>
</dbReference>
<dbReference type="PANTHER" id="PTHR43065:SF46">
    <property type="entry name" value="C4-DICARBOXYLATE TRANSPORT SENSOR PROTEIN DCTB"/>
    <property type="match status" value="1"/>
</dbReference>
<dbReference type="Pfam" id="PF02518">
    <property type="entry name" value="HATPase_c"/>
    <property type="match status" value="1"/>
</dbReference>
<evidence type="ECO:0000256" key="4">
    <source>
        <dbReference type="ARBA" id="ARBA00022553"/>
    </source>
</evidence>
<keyword evidence="8" id="KW-0067">ATP-binding</keyword>
<organism evidence="12 13">
    <name type="scientific">Humisphaera borealis</name>
    <dbReference type="NCBI Taxonomy" id="2807512"/>
    <lineage>
        <taxon>Bacteria</taxon>
        <taxon>Pseudomonadati</taxon>
        <taxon>Planctomycetota</taxon>
        <taxon>Phycisphaerae</taxon>
        <taxon>Tepidisphaerales</taxon>
        <taxon>Tepidisphaeraceae</taxon>
        <taxon>Humisphaera</taxon>
    </lineage>
</organism>
<evidence type="ECO:0000256" key="2">
    <source>
        <dbReference type="ARBA" id="ARBA00004370"/>
    </source>
</evidence>
<evidence type="ECO:0000256" key="9">
    <source>
        <dbReference type="ARBA" id="ARBA00023012"/>
    </source>
</evidence>
<dbReference type="CDD" id="cd00082">
    <property type="entry name" value="HisKA"/>
    <property type="match status" value="1"/>
</dbReference>
<evidence type="ECO:0000256" key="7">
    <source>
        <dbReference type="ARBA" id="ARBA00022777"/>
    </source>
</evidence>
<keyword evidence="7" id="KW-0418">Kinase</keyword>
<dbReference type="InterPro" id="IPR004358">
    <property type="entry name" value="Sig_transdc_His_kin-like_C"/>
</dbReference>
<evidence type="ECO:0000259" key="10">
    <source>
        <dbReference type="PROSITE" id="PS50109"/>
    </source>
</evidence>
<dbReference type="InterPro" id="IPR005467">
    <property type="entry name" value="His_kinase_dom"/>
</dbReference>
<keyword evidence="4" id="KW-0597">Phosphoprotein</keyword>
<dbReference type="SMART" id="SM00388">
    <property type="entry name" value="HisKA"/>
    <property type="match status" value="1"/>
</dbReference>
<gene>
    <name evidence="12" type="ORF">IPV69_03580</name>
</gene>
<dbReference type="AlphaFoldDB" id="A0A7M2X047"/>
<dbReference type="Gene3D" id="1.10.287.130">
    <property type="match status" value="1"/>
</dbReference>
<dbReference type="SUPFAM" id="SSF55874">
    <property type="entry name" value="ATPase domain of HSP90 chaperone/DNA topoisomerase II/histidine kinase"/>
    <property type="match status" value="1"/>
</dbReference>
<dbReference type="SMART" id="SM00387">
    <property type="entry name" value="HATPase_c"/>
    <property type="match status" value="1"/>
</dbReference>
<feature type="domain" description="Histidine kinase" evidence="10">
    <location>
        <begin position="289"/>
        <end position="526"/>
    </location>
</feature>
<dbReference type="InterPro" id="IPR003660">
    <property type="entry name" value="HAMP_dom"/>
</dbReference>
<dbReference type="CDD" id="cd00075">
    <property type="entry name" value="HATPase"/>
    <property type="match status" value="1"/>
</dbReference>
<keyword evidence="5" id="KW-0808">Transferase</keyword>
<keyword evidence="6" id="KW-0547">Nucleotide-binding</keyword>
<dbReference type="InterPro" id="IPR003594">
    <property type="entry name" value="HATPase_dom"/>
</dbReference>
<dbReference type="GO" id="GO:0000155">
    <property type="term" value="F:phosphorelay sensor kinase activity"/>
    <property type="evidence" value="ECO:0007669"/>
    <property type="project" value="InterPro"/>
</dbReference>
<evidence type="ECO:0000259" key="11">
    <source>
        <dbReference type="PROSITE" id="PS50885"/>
    </source>
</evidence>
<dbReference type="Pfam" id="PF00512">
    <property type="entry name" value="HisKA"/>
    <property type="match status" value="1"/>
</dbReference>
<evidence type="ECO:0000313" key="13">
    <source>
        <dbReference type="Proteomes" id="UP000593765"/>
    </source>
</evidence>
<dbReference type="Proteomes" id="UP000593765">
    <property type="component" value="Chromosome"/>
</dbReference>
<sequence length="542" mass="58530">MNLKTQFFLWCSLLLLGVLCLGGFSVWSLEAMSRSSRAATASYAAQDRAESTVTKVAWLRDSFRGTEPRTSDDRQYFASVRQEITEIIGHLRQSAQVDHGDAAAELQLSDALQEHLESAARHAGVGESSEGSGTPVPLNRMAAGDIKRSAEELERLRQSLTATTKTSSAAARHHLVVSSQQLSSWVTAAYVLLAIVTAASVAIFVKQYRSLVRPLYVLRGEMQRSAAREFREEVRPAGQREFRDIAGFFNGLARDLAELYRDLENKVIARSRELVRSERLASVGFLAAGVAHEINNPLSIISGYAELAANGLRRVMLDEGDMDSSASGGGSEAEAEALAAALDAQTIIRDEAFRCKEITSRLLSLARGGTDERKPLCLDDVARQVAVLTKGLKNYNDRNVLVDFRPSDVLDVVANPTEIKQVLLNLTINALEAVSPGTGQVRIAGKRAGEWVELSVEDNGKGMSRETLEHVFEPFFTAKRGVGEPGTGLGLSITHAIIENHGGRISAESAGVGRGSRFILRLPALVRAVAAAAAVTAVVNPL</sequence>
<dbReference type="GO" id="GO:0016020">
    <property type="term" value="C:membrane"/>
    <property type="evidence" value="ECO:0007669"/>
    <property type="project" value="UniProtKB-SubCell"/>
</dbReference>
<dbReference type="PANTHER" id="PTHR43065">
    <property type="entry name" value="SENSOR HISTIDINE KINASE"/>
    <property type="match status" value="1"/>
</dbReference>
<dbReference type="Gene3D" id="6.10.340.10">
    <property type="match status" value="1"/>
</dbReference>
<dbReference type="PROSITE" id="PS50885">
    <property type="entry name" value="HAMP"/>
    <property type="match status" value="1"/>
</dbReference>
<evidence type="ECO:0000256" key="1">
    <source>
        <dbReference type="ARBA" id="ARBA00000085"/>
    </source>
</evidence>
<dbReference type="PRINTS" id="PR00344">
    <property type="entry name" value="BCTRLSENSOR"/>
</dbReference>
<accession>A0A7M2X047</accession>
<dbReference type="InterPro" id="IPR036890">
    <property type="entry name" value="HATPase_C_sf"/>
</dbReference>
<evidence type="ECO:0000256" key="3">
    <source>
        <dbReference type="ARBA" id="ARBA00012438"/>
    </source>
</evidence>
<keyword evidence="13" id="KW-1185">Reference proteome</keyword>
<dbReference type="KEGG" id="hbs:IPV69_03580"/>